<comment type="caution">
    <text evidence="12">The sequence shown here is derived from an EMBL/GenBank/DDBJ whole genome shotgun (WGS) entry which is preliminary data.</text>
</comment>
<dbReference type="PROSITE" id="PS50011">
    <property type="entry name" value="PROTEIN_KINASE_DOM"/>
    <property type="match status" value="1"/>
</dbReference>
<dbReference type="EMBL" id="SDEE01000314">
    <property type="protein sequence ID" value="RXW17761.1"/>
    <property type="molecule type" value="Genomic_DNA"/>
</dbReference>
<comment type="catalytic activity">
    <reaction evidence="8">
        <text>L-threonyl-[protein] + ATP = O-phospho-L-threonyl-[protein] + ADP + H(+)</text>
        <dbReference type="Rhea" id="RHEA:46608"/>
        <dbReference type="Rhea" id="RHEA-COMP:11060"/>
        <dbReference type="Rhea" id="RHEA-COMP:11605"/>
        <dbReference type="ChEBI" id="CHEBI:15378"/>
        <dbReference type="ChEBI" id="CHEBI:30013"/>
        <dbReference type="ChEBI" id="CHEBI:30616"/>
        <dbReference type="ChEBI" id="CHEBI:61977"/>
        <dbReference type="ChEBI" id="CHEBI:456216"/>
        <dbReference type="EC" id="2.7.12.2"/>
    </reaction>
</comment>
<name>A0A4Q2DFI3_9AGAR</name>
<evidence type="ECO:0000313" key="12">
    <source>
        <dbReference type="EMBL" id="RXW17761.1"/>
    </source>
</evidence>
<keyword evidence="3" id="KW-0418">Kinase</keyword>
<evidence type="ECO:0000313" key="13">
    <source>
        <dbReference type="Proteomes" id="UP000290288"/>
    </source>
</evidence>
<keyword evidence="4" id="KW-0067">ATP-binding</keyword>
<keyword evidence="13" id="KW-1185">Reference proteome</keyword>
<sequence>MENNVSSSDNSSYFADEESDEDSCQETTDLTSPISFGPSTSSSGFSFGCNYDVVEDGEGESRSRRASLPTTLLVERYKKAGCVSRSQSLDRGVETRRPLPWLKDTEIVDEPQPILTRSESLEIVEEAREALARRQSSEIVEQPRYLTGVDLTRGRKETIVDRSEPRQVFAVEKTCRRVEHSDTIKSQSVATKDTRKSNSRSKLEYYHFQRPNREGFKSYIKSLFPIHQLRDALRKRVVVRPENVLYFPQLSKPIELATSDYVLDLNLQYGVRRKQVILVETLDGLGGQHSRTFLATHNTKQPYNASCFLVLKSFRKIDGPVKLDTTSPRLTLRRELRVFKRLATLDDSVRRFVVGSAGVLENEQAHYVLMPSMYCDLLQVLLKKTKINKNVFAKAWIAQLGHGLNCLHNIGTIHRNLKPNNILVDWNGSIKITDFSCSYIEPFSTTSNTRLPQLVSSVCYAYRTRGTPEYMAPEVFDMADRSAIAKLGKTDFDEQVSGLKGYGKEVDVWALGCVAAEILRQRYGYKQLFERPGSREAFIWASQGEQFARLESFGIYGHLAVDLVHKMLQVKPGRRLQLNQMKDHLYYSFSASAKSFDGYLNTRYAKEKRLPLVLKTDLSAAPTSPDCVLKLSAKRSRGTRPSIDSDEGYTWINPFYLADD</sequence>
<evidence type="ECO:0000256" key="1">
    <source>
        <dbReference type="ARBA" id="ARBA00022679"/>
    </source>
</evidence>
<keyword evidence="1" id="KW-0808">Transferase</keyword>
<feature type="domain" description="Protein kinase" evidence="11">
    <location>
        <begin position="279"/>
        <end position="587"/>
    </location>
</feature>
<comment type="similarity">
    <text evidence="5">Belongs to the protein kinase superfamily. STE Ser/Thr protein kinase family. MAP kinase kinase subfamily.</text>
</comment>
<protein>
    <recommendedName>
        <fullName evidence="6">mitogen-activated protein kinase kinase</fullName>
        <ecNumber evidence="6">2.7.12.2</ecNumber>
    </recommendedName>
</protein>
<feature type="compositionally biased region" description="Low complexity" evidence="10">
    <location>
        <begin position="31"/>
        <end position="41"/>
    </location>
</feature>
<dbReference type="OrthoDB" id="10252171at2759"/>
<dbReference type="CDD" id="cd00180">
    <property type="entry name" value="PKc"/>
    <property type="match status" value="1"/>
</dbReference>
<evidence type="ECO:0000256" key="9">
    <source>
        <dbReference type="ARBA" id="ARBA00051693"/>
    </source>
</evidence>
<evidence type="ECO:0000256" key="4">
    <source>
        <dbReference type="ARBA" id="ARBA00022840"/>
    </source>
</evidence>
<dbReference type="EC" id="2.7.12.2" evidence="6"/>
<evidence type="ECO:0000256" key="10">
    <source>
        <dbReference type="SAM" id="MobiDB-lite"/>
    </source>
</evidence>
<dbReference type="Pfam" id="PF00069">
    <property type="entry name" value="Pkinase"/>
    <property type="match status" value="1"/>
</dbReference>
<comment type="catalytic activity">
    <reaction evidence="9">
        <text>L-tyrosyl-[protein] + ATP = O-phospho-L-tyrosyl-[protein] + ADP + H(+)</text>
        <dbReference type="Rhea" id="RHEA:10596"/>
        <dbReference type="Rhea" id="RHEA-COMP:10136"/>
        <dbReference type="Rhea" id="RHEA-COMP:20101"/>
        <dbReference type="ChEBI" id="CHEBI:15378"/>
        <dbReference type="ChEBI" id="CHEBI:30616"/>
        <dbReference type="ChEBI" id="CHEBI:46858"/>
        <dbReference type="ChEBI" id="CHEBI:61978"/>
        <dbReference type="ChEBI" id="CHEBI:456216"/>
        <dbReference type="EC" id="2.7.12.2"/>
    </reaction>
</comment>
<feature type="compositionally biased region" description="Polar residues" evidence="10">
    <location>
        <begin position="1"/>
        <end position="13"/>
    </location>
</feature>
<evidence type="ECO:0000259" key="11">
    <source>
        <dbReference type="PROSITE" id="PS50011"/>
    </source>
</evidence>
<dbReference type="PANTHER" id="PTHR48013:SF9">
    <property type="entry name" value="DUAL SPECIFICITY MITOGEN-ACTIVATED PROTEIN KINASE KINASE 5"/>
    <property type="match status" value="1"/>
</dbReference>
<evidence type="ECO:0000256" key="6">
    <source>
        <dbReference type="ARBA" id="ARBA00038999"/>
    </source>
</evidence>
<proteinExistence type="inferred from homology"/>
<organism evidence="12 13">
    <name type="scientific">Candolleomyces aberdarensis</name>
    <dbReference type="NCBI Taxonomy" id="2316362"/>
    <lineage>
        <taxon>Eukaryota</taxon>
        <taxon>Fungi</taxon>
        <taxon>Dikarya</taxon>
        <taxon>Basidiomycota</taxon>
        <taxon>Agaricomycotina</taxon>
        <taxon>Agaricomycetes</taxon>
        <taxon>Agaricomycetidae</taxon>
        <taxon>Agaricales</taxon>
        <taxon>Agaricineae</taxon>
        <taxon>Psathyrellaceae</taxon>
        <taxon>Candolleomyces</taxon>
    </lineage>
</organism>
<evidence type="ECO:0000256" key="7">
    <source>
        <dbReference type="ARBA" id="ARBA00049014"/>
    </source>
</evidence>
<dbReference type="GO" id="GO:0004708">
    <property type="term" value="F:MAP kinase kinase activity"/>
    <property type="evidence" value="ECO:0007669"/>
    <property type="project" value="UniProtKB-EC"/>
</dbReference>
<dbReference type="InterPro" id="IPR000719">
    <property type="entry name" value="Prot_kinase_dom"/>
</dbReference>
<feature type="region of interest" description="Disordered" evidence="10">
    <location>
        <begin position="1"/>
        <end position="41"/>
    </location>
</feature>
<keyword evidence="2" id="KW-0547">Nucleotide-binding</keyword>
<dbReference type="SMART" id="SM00220">
    <property type="entry name" value="S_TKc"/>
    <property type="match status" value="1"/>
</dbReference>
<dbReference type="PANTHER" id="PTHR48013">
    <property type="entry name" value="DUAL SPECIFICITY MITOGEN-ACTIVATED PROTEIN KINASE KINASE 5-RELATED"/>
    <property type="match status" value="1"/>
</dbReference>
<evidence type="ECO:0000256" key="3">
    <source>
        <dbReference type="ARBA" id="ARBA00022777"/>
    </source>
</evidence>
<evidence type="ECO:0000256" key="5">
    <source>
        <dbReference type="ARBA" id="ARBA00038035"/>
    </source>
</evidence>
<dbReference type="InterPro" id="IPR011009">
    <property type="entry name" value="Kinase-like_dom_sf"/>
</dbReference>
<reference evidence="12 13" key="1">
    <citation type="submission" date="2019-01" db="EMBL/GenBank/DDBJ databases">
        <title>Draft genome sequence of Psathyrella aberdarensis IHI B618.</title>
        <authorList>
            <person name="Buettner E."/>
            <person name="Kellner H."/>
        </authorList>
    </citation>
    <scope>NUCLEOTIDE SEQUENCE [LARGE SCALE GENOMIC DNA]</scope>
    <source>
        <strain evidence="12 13">IHI B618</strain>
    </source>
</reference>
<feature type="compositionally biased region" description="Acidic residues" evidence="10">
    <location>
        <begin position="15"/>
        <end position="24"/>
    </location>
</feature>
<dbReference type="Proteomes" id="UP000290288">
    <property type="component" value="Unassembled WGS sequence"/>
</dbReference>
<evidence type="ECO:0000256" key="8">
    <source>
        <dbReference type="ARBA" id="ARBA00049299"/>
    </source>
</evidence>
<evidence type="ECO:0000256" key="2">
    <source>
        <dbReference type="ARBA" id="ARBA00022741"/>
    </source>
</evidence>
<accession>A0A4Q2DFI3</accession>
<dbReference type="Gene3D" id="1.10.510.10">
    <property type="entry name" value="Transferase(Phosphotransferase) domain 1"/>
    <property type="match status" value="1"/>
</dbReference>
<dbReference type="STRING" id="2316362.A0A4Q2DFI3"/>
<dbReference type="GO" id="GO:0005524">
    <property type="term" value="F:ATP binding"/>
    <property type="evidence" value="ECO:0007669"/>
    <property type="project" value="UniProtKB-KW"/>
</dbReference>
<dbReference type="AlphaFoldDB" id="A0A4Q2DFI3"/>
<comment type="catalytic activity">
    <reaction evidence="7">
        <text>L-seryl-[protein] + ATP = O-phospho-L-seryl-[protein] + ADP + H(+)</text>
        <dbReference type="Rhea" id="RHEA:17989"/>
        <dbReference type="Rhea" id="RHEA-COMP:9863"/>
        <dbReference type="Rhea" id="RHEA-COMP:11604"/>
        <dbReference type="ChEBI" id="CHEBI:15378"/>
        <dbReference type="ChEBI" id="CHEBI:29999"/>
        <dbReference type="ChEBI" id="CHEBI:30616"/>
        <dbReference type="ChEBI" id="CHEBI:83421"/>
        <dbReference type="ChEBI" id="CHEBI:456216"/>
        <dbReference type="EC" id="2.7.12.2"/>
    </reaction>
</comment>
<gene>
    <name evidence="12" type="ORF">EST38_g8095</name>
</gene>
<dbReference type="SUPFAM" id="SSF56112">
    <property type="entry name" value="Protein kinase-like (PK-like)"/>
    <property type="match status" value="1"/>
</dbReference>